<evidence type="ECO:0000256" key="7">
    <source>
        <dbReference type="ARBA" id="ARBA00022692"/>
    </source>
</evidence>
<accession>A0ABR5ZUT9</accession>
<keyword evidence="12" id="KW-1185">Reference proteome</keyword>
<reference evidence="11 12" key="1">
    <citation type="submission" date="2017-10" db="EMBL/GenBank/DDBJ databases">
        <authorList>
            <person name="Jakob F."/>
        </authorList>
    </citation>
    <scope>NUCLEOTIDE SEQUENCE [LARGE SCALE GENOMIC DNA]</scope>
    <source>
        <strain evidence="11 12">TMW 2.1889</strain>
    </source>
</reference>
<proteinExistence type="inferred from homology"/>
<dbReference type="PANTHER" id="PTHR36122:SF2">
    <property type="entry name" value="NICOTINAMIDE RIBOSIDE TRANSPORTER PNUC"/>
    <property type="match status" value="1"/>
</dbReference>
<comment type="subcellular location">
    <subcellularLocation>
        <location evidence="2">Cell membrane</location>
        <topology evidence="2">Multi-pass membrane protein</topology>
    </subcellularLocation>
</comment>
<evidence type="ECO:0000313" key="11">
    <source>
        <dbReference type="EMBL" id="MBA5728083.1"/>
    </source>
</evidence>
<keyword evidence="5" id="KW-0813">Transport</keyword>
<evidence type="ECO:0000256" key="2">
    <source>
        <dbReference type="ARBA" id="ARBA00004651"/>
    </source>
</evidence>
<organism evidence="11 12">
    <name type="scientific">Bombella mellum</name>
    <dbReference type="NCBI Taxonomy" id="2039288"/>
    <lineage>
        <taxon>Bacteria</taxon>
        <taxon>Pseudomonadati</taxon>
        <taxon>Pseudomonadota</taxon>
        <taxon>Alphaproteobacteria</taxon>
        <taxon>Acetobacterales</taxon>
        <taxon>Acetobacteraceae</taxon>
        <taxon>Bombella</taxon>
    </lineage>
</organism>
<name>A0ABR5ZUT9_9PROT</name>
<evidence type="ECO:0000256" key="9">
    <source>
        <dbReference type="ARBA" id="ARBA00023136"/>
    </source>
</evidence>
<keyword evidence="7 10" id="KW-0812">Transmembrane</keyword>
<dbReference type="RefSeq" id="WP_182041665.1">
    <property type="nucleotide sequence ID" value="NZ_PDLY01000006.1"/>
</dbReference>
<evidence type="ECO:0000256" key="3">
    <source>
        <dbReference type="ARBA" id="ARBA00006669"/>
    </source>
</evidence>
<dbReference type="Pfam" id="PF04973">
    <property type="entry name" value="NMN_transporter"/>
    <property type="match status" value="1"/>
</dbReference>
<comment type="caution">
    <text evidence="11">The sequence shown here is derived from an EMBL/GenBank/DDBJ whole genome shotgun (WGS) entry which is preliminary data.</text>
</comment>
<dbReference type="InterPro" id="IPR006419">
    <property type="entry name" value="NMN_transpt_PnuC"/>
</dbReference>
<dbReference type="Proteomes" id="UP000765338">
    <property type="component" value="Unassembled WGS sequence"/>
</dbReference>
<feature type="transmembrane region" description="Helical" evidence="10">
    <location>
        <begin position="171"/>
        <end position="188"/>
    </location>
</feature>
<feature type="transmembrane region" description="Helical" evidence="10">
    <location>
        <begin position="44"/>
        <end position="65"/>
    </location>
</feature>
<comment type="similarity">
    <text evidence="3">Belongs to the nicotinamide ribonucleoside (NR) uptake permease (TC 4.B.1) family.</text>
</comment>
<keyword evidence="11" id="KW-0032">Aminotransferase</keyword>
<sequence>MTELIAALLSASGVWLTTHRQMLGWPISLLATLFYGTVFFQAHLYADTVLQGVFSIAILYGWALWARERRTGLHLPESRLPLLPADELPTRPLSPVRAMVETTCFLILSVLWILALKYWSDDPAPILDGGLSGASLLAQLWTARRHRVSWLLWSGIDVIYTVLFTSRSLTITALLYAGYTGLGLYGYWKWRR</sequence>
<evidence type="ECO:0000256" key="5">
    <source>
        <dbReference type="ARBA" id="ARBA00022448"/>
    </source>
</evidence>
<dbReference type="GO" id="GO:0008483">
    <property type="term" value="F:transaminase activity"/>
    <property type="evidence" value="ECO:0007669"/>
    <property type="project" value="UniProtKB-KW"/>
</dbReference>
<evidence type="ECO:0000256" key="1">
    <source>
        <dbReference type="ARBA" id="ARBA00002672"/>
    </source>
</evidence>
<evidence type="ECO:0000256" key="10">
    <source>
        <dbReference type="SAM" id="Phobius"/>
    </source>
</evidence>
<dbReference type="PANTHER" id="PTHR36122">
    <property type="entry name" value="NICOTINAMIDE RIBOSIDE TRANSPORTER PNUC"/>
    <property type="match status" value="1"/>
</dbReference>
<keyword evidence="11" id="KW-0808">Transferase</keyword>
<keyword evidence="6" id="KW-1003">Cell membrane</keyword>
<evidence type="ECO:0000313" key="12">
    <source>
        <dbReference type="Proteomes" id="UP000765338"/>
    </source>
</evidence>
<dbReference type="NCBIfam" id="TIGR01528">
    <property type="entry name" value="NMN_trans_PnuC"/>
    <property type="match status" value="1"/>
</dbReference>
<feature type="transmembrane region" description="Helical" evidence="10">
    <location>
        <begin position="148"/>
        <end position="165"/>
    </location>
</feature>
<keyword evidence="8 10" id="KW-1133">Transmembrane helix</keyword>
<evidence type="ECO:0000256" key="6">
    <source>
        <dbReference type="ARBA" id="ARBA00022475"/>
    </source>
</evidence>
<comment type="function">
    <text evidence="1">Required for nicotinamide riboside transport across the inner membrane.</text>
</comment>
<gene>
    <name evidence="11" type="ORF">CPA56_08890</name>
</gene>
<evidence type="ECO:0000256" key="4">
    <source>
        <dbReference type="ARBA" id="ARBA00017522"/>
    </source>
</evidence>
<keyword evidence="9 10" id="KW-0472">Membrane</keyword>
<protein>
    <recommendedName>
        <fullName evidence="4">Nicotinamide riboside transporter PnuC</fullName>
    </recommendedName>
</protein>
<evidence type="ECO:0000256" key="8">
    <source>
        <dbReference type="ARBA" id="ARBA00022989"/>
    </source>
</evidence>
<dbReference type="EMBL" id="PDLY01000006">
    <property type="protein sequence ID" value="MBA5728083.1"/>
    <property type="molecule type" value="Genomic_DNA"/>
</dbReference>